<sequence>MDHLNLICPITQQVFFEPVVADDGYIYEKDAIKEWIDMKQISPMTRESITEKVISVQFIKTMVHEYLTKNPEMKARQYIGIKEFKKHSVTIFDYIKNHEFNKLLDYECYIVDKLQSKKIKTKVKDKDIEISYLKYIIMNCKDETIITYLLDNLDYISSSLTLYISQYSSEELAMKYVEKFCFDDVTEYKWNAVHFFVKRNFVKVIEEIGTKLSFSGTHDKTQKRETPLIMAIKQNKLDIFNLIIQFDMSILPDDICCAIKHKLSYDTIKKMYDKCTDSINTKFFPLISHISKYGQYGGYMEFIKYMLDTAPLKKDDNNDNNENEEEECEESYLNLDTPIVADLCKNTSSIEILKMVIDKGFSVNTLDNKEGYSGWMMALYCKRFKVFEYMLPKIDFTITTKHKTSMIHWLAQSAKYNLLKKMLEKYSFDINEIADNKTPLIYALESNNSKVCQLLIDKGADVNIQIKDDSHIMMAIKHQSKNFAFMKSFIGKCNSLGTIASNGFYPIHYVGLYGTKELIKFCFDMNIDLHVKTKFGRNLLCILCNRKKWDCSDLIKYLIEVKKINIDEYDMAGLKPIHYVMKNGPLDMINYMKKITKDYKINMQIRKSNQTIISKNETMKEFIKYEDLMDLIMNNPHIRNKIKKAIDL</sequence>
<dbReference type="InterPro" id="IPR050663">
    <property type="entry name" value="Ankyrin-SOCS_Box"/>
</dbReference>
<dbReference type="GO" id="GO:0016567">
    <property type="term" value="P:protein ubiquitination"/>
    <property type="evidence" value="ECO:0007669"/>
    <property type="project" value="InterPro"/>
</dbReference>
<evidence type="ECO:0000256" key="2">
    <source>
        <dbReference type="ARBA" id="ARBA00023043"/>
    </source>
</evidence>
<dbReference type="EMBL" id="KY684110">
    <property type="protein sequence ID" value="ARF12056.1"/>
    <property type="molecule type" value="Genomic_DNA"/>
</dbReference>
<dbReference type="GO" id="GO:0004842">
    <property type="term" value="F:ubiquitin-protein transferase activity"/>
    <property type="evidence" value="ECO:0007669"/>
    <property type="project" value="InterPro"/>
</dbReference>
<dbReference type="PROSITE" id="PS50088">
    <property type="entry name" value="ANK_REPEAT"/>
    <property type="match status" value="1"/>
</dbReference>
<organism evidence="4">
    <name type="scientific">Klosneuvirus KNV1</name>
    <dbReference type="NCBI Taxonomy" id="1977640"/>
    <lineage>
        <taxon>Viruses</taxon>
        <taxon>Varidnaviria</taxon>
        <taxon>Bamfordvirae</taxon>
        <taxon>Nucleocytoviricota</taxon>
        <taxon>Megaviricetes</taxon>
        <taxon>Imitervirales</taxon>
        <taxon>Mimiviridae</taxon>
        <taxon>Klosneuvirinae</taxon>
        <taxon>Klosneuvirus</taxon>
    </lineage>
</organism>
<evidence type="ECO:0000256" key="1">
    <source>
        <dbReference type="ARBA" id="ARBA00022737"/>
    </source>
</evidence>
<dbReference type="InterPro" id="IPR013083">
    <property type="entry name" value="Znf_RING/FYVE/PHD"/>
</dbReference>
<dbReference type="PANTHER" id="PTHR24193:SF121">
    <property type="entry name" value="ADA2A-CONTAINING COMPLEX COMPONENT 3, ISOFORM D"/>
    <property type="match status" value="1"/>
</dbReference>
<dbReference type="InterPro" id="IPR002110">
    <property type="entry name" value="Ankyrin_rpt"/>
</dbReference>
<feature type="domain" description="U-box" evidence="3">
    <location>
        <begin position="5"/>
        <end position="66"/>
    </location>
</feature>
<dbReference type="PANTHER" id="PTHR24193">
    <property type="entry name" value="ANKYRIN REPEAT PROTEIN"/>
    <property type="match status" value="1"/>
</dbReference>
<dbReference type="Gene3D" id="1.25.40.20">
    <property type="entry name" value="Ankyrin repeat-containing domain"/>
    <property type="match status" value="2"/>
</dbReference>
<accession>A0A1V0SK10</accession>
<gene>
    <name evidence="4" type="ORF">Klosneuvirus_3_191</name>
</gene>
<dbReference type="InterPro" id="IPR036770">
    <property type="entry name" value="Ankyrin_rpt-contain_sf"/>
</dbReference>
<dbReference type="SUPFAM" id="SSF48403">
    <property type="entry name" value="Ankyrin repeat"/>
    <property type="match status" value="1"/>
</dbReference>
<dbReference type="GO" id="GO:0045944">
    <property type="term" value="P:positive regulation of transcription by RNA polymerase II"/>
    <property type="evidence" value="ECO:0007669"/>
    <property type="project" value="TreeGrafter"/>
</dbReference>
<dbReference type="Gene3D" id="3.30.40.10">
    <property type="entry name" value="Zinc/RING finger domain, C3HC4 (zinc finger)"/>
    <property type="match status" value="1"/>
</dbReference>
<dbReference type="GO" id="GO:0000976">
    <property type="term" value="F:transcription cis-regulatory region binding"/>
    <property type="evidence" value="ECO:0007669"/>
    <property type="project" value="TreeGrafter"/>
</dbReference>
<dbReference type="PROSITE" id="PS50297">
    <property type="entry name" value="ANK_REP_REGION"/>
    <property type="match status" value="1"/>
</dbReference>
<evidence type="ECO:0000313" key="4">
    <source>
        <dbReference type="EMBL" id="ARF12056.1"/>
    </source>
</evidence>
<keyword evidence="1" id="KW-0677">Repeat</keyword>
<protein>
    <submittedName>
        <fullName evidence="4">Ankyrin repeat protein</fullName>
    </submittedName>
</protein>
<reference evidence="4" key="1">
    <citation type="journal article" date="2017" name="Science">
        <title>Giant viruses with an expanded complement of translation system components.</title>
        <authorList>
            <person name="Schulz F."/>
            <person name="Yutin N."/>
            <person name="Ivanova N.N."/>
            <person name="Ortega D.R."/>
            <person name="Lee T.K."/>
            <person name="Vierheilig J."/>
            <person name="Daims H."/>
            <person name="Horn M."/>
            <person name="Wagner M."/>
            <person name="Jensen G.J."/>
            <person name="Kyrpides N.C."/>
            <person name="Koonin E.V."/>
            <person name="Woyke T."/>
        </authorList>
    </citation>
    <scope>NUCLEOTIDE SEQUENCE</scope>
    <source>
        <strain evidence="4">KNV1</strain>
    </source>
</reference>
<dbReference type="InterPro" id="IPR003613">
    <property type="entry name" value="Ubox_domain"/>
</dbReference>
<evidence type="ECO:0000259" key="3">
    <source>
        <dbReference type="SMART" id="SM00504"/>
    </source>
</evidence>
<dbReference type="Pfam" id="PF04564">
    <property type="entry name" value="U-box"/>
    <property type="match status" value="1"/>
</dbReference>
<name>A0A1V0SK10_9VIRU</name>
<dbReference type="CDD" id="cd16655">
    <property type="entry name" value="RING-Ubox_WDSUB1-like"/>
    <property type="match status" value="1"/>
</dbReference>
<keyword evidence="2" id="KW-0040">ANK repeat</keyword>
<dbReference type="SMART" id="SM00248">
    <property type="entry name" value="ANK"/>
    <property type="match status" value="8"/>
</dbReference>
<dbReference type="SMART" id="SM00504">
    <property type="entry name" value="Ubox"/>
    <property type="match status" value="1"/>
</dbReference>
<dbReference type="Pfam" id="PF12796">
    <property type="entry name" value="Ank_2"/>
    <property type="match status" value="1"/>
</dbReference>
<dbReference type="SUPFAM" id="SSF57850">
    <property type="entry name" value="RING/U-box"/>
    <property type="match status" value="1"/>
</dbReference>
<proteinExistence type="predicted"/>